<dbReference type="SUPFAM" id="SSF100895">
    <property type="entry name" value="Kazal-type serine protease inhibitors"/>
    <property type="match status" value="1"/>
</dbReference>
<keyword evidence="1" id="KW-0732">Signal</keyword>
<organism evidence="3 4">
    <name type="scientific">Loxostege sticticalis</name>
    <name type="common">Beet webworm moth</name>
    <dbReference type="NCBI Taxonomy" id="481309"/>
    <lineage>
        <taxon>Eukaryota</taxon>
        <taxon>Metazoa</taxon>
        <taxon>Ecdysozoa</taxon>
        <taxon>Arthropoda</taxon>
        <taxon>Hexapoda</taxon>
        <taxon>Insecta</taxon>
        <taxon>Pterygota</taxon>
        <taxon>Neoptera</taxon>
        <taxon>Endopterygota</taxon>
        <taxon>Lepidoptera</taxon>
        <taxon>Glossata</taxon>
        <taxon>Ditrysia</taxon>
        <taxon>Pyraloidea</taxon>
        <taxon>Crambidae</taxon>
        <taxon>Pyraustinae</taxon>
        <taxon>Loxostege</taxon>
    </lineage>
</organism>
<dbReference type="Pfam" id="PF07648">
    <property type="entry name" value="Kazal_2"/>
    <property type="match status" value="1"/>
</dbReference>
<keyword evidence="4" id="KW-1185">Reference proteome</keyword>
<feature type="chain" id="PRO_5045201733" description="Kazal-like domain-containing protein" evidence="1">
    <location>
        <begin position="22"/>
        <end position="90"/>
    </location>
</feature>
<gene>
    <name evidence="3" type="ORF">ABMA27_002524</name>
</gene>
<feature type="signal peptide" evidence="1">
    <location>
        <begin position="1"/>
        <end position="21"/>
    </location>
</feature>
<evidence type="ECO:0000313" key="3">
    <source>
        <dbReference type="EMBL" id="KAL0880026.1"/>
    </source>
</evidence>
<dbReference type="InterPro" id="IPR036058">
    <property type="entry name" value="Kazal_dom_sf"/>
</dbReference>
<protein>
    <recommendedName>
        <fullName evidence="2">Kazal-like domain-containing protein</fullName>
    </recommendedName>
</protein>
<dbReference type="EMBL" id="JBEUOH010000013">
    <property type="protein sequence ID" value="KAL0880026.1"/>
    <property type="molecule type" value="Genomic_DNA"/>
</dbReference>
<dbReference type="Gene3D" id="3.30.60.30">
    <property type="match status" value="1"/>
</dbReference>
<feature type="domain" description="Kazal-like" evidence="2">
    <location>
        <begin position="37"/>
        <end position="90"/>
    </location>
</feature>
<sequence length="90" mass="10118">MNKRLQQAIFLFVFLCNQTMGTFHQPVTEANLQGTTSEYIRDCVFNCPKTPEYNPICGTDGVKYYNMGTLRCAQYCGVDVEPTHPAPCSV</sequence>
<dbReference type="PANTHER" id="PTHR21179">
    <property type="entry name" value="SERINE-TYPE ENDOPEPTIDASE INHIBITOR"/>
    <property type="match status" value="1"/>
</dbReference>
<dbReference type="PROSITE" id="PS51465">
    <property type="entry name" value="KAZAL_2"/>
    <property type="match status" value="1"/>
</dbReference>
<accession>A0ABR3HTY5</accession>
<dbReference type="InterPro" id="IPR039932">
    <property type="entry name" value="Spink4-like"/>
</dbReference>
<evidence type="ECO:0000313" key="4">
    <source>
        <dbReference type="Proteomes" id="UP001549920"/>
    </source>
</evidence>
<reference evidence="3 4" key="1">
    <citation type="submission" date="2024-06" db="EMBL/GenBank/DDBJ databases">
        <title>A chromosome-level genome assembly of beet webworm, Loxostege sticticalis.</title>
        <authorList>
            <person name="Zhang Y."/>
        </authorList>
    </citation>
    <scope>NUCLEOTIDE SEQUENCE [LARGE SCALE GENOMIC DNA]</scope>
    <source>
        <strain evidence="3">AQ026</strain>
        <tissue evidence="3">Whole body</tissue>
    </source>
</reference>
<dbReference type="InterPro" id="IPR002350">
    <property type="entry name" value="Kazal_dom"/>
</dbReference>
<name>A0ABR3HTY5_LOXSC</name>
<evidence type="ECO:0000259" key="2">
    <source>
        <dbReference type="PROSITE" id="PS51465"/>
    </source>
</evidence>
<proteinExistence type="predicted"/>
<dbReference type="Proteomes" id="UP001549920">
    <property type="component" value="Unassembled WGS sequence"/>
</dbReference>
<dbReference type="PANTHER" id="PTHR21179:SF1">
    <property type="entry name" value="KAZ1-TYPE SERINE PROTEASE INHIBITOR-LIKE PROTEIN TYPE EPSILON-RELATED"/>
    <property type="match status" value="1"/>
</dbReference>
<evidence type="ECO:0000256" key="1">
    <source>
        <dbReference type="SAM" id="SignalP"/>
    </source>
</evidence>
<comment type="caution">
    <text evidence="3">The sequence shown here is derived from an EMBL/GenBank/DDBJ whole genome shotgun (WGS) entry which is preliminary data.</text>
</comment>